<protein>
    <recommendedName>
        <fullName evidence="5">DUF2185 domain-containing protein</fullName>
    </recommendedName>
</protein>
<dbReference type="InterPro" id="IPR018756">
    <property type="entry name" value="DUF2314"/>
</dbReference>
<evidence type="ECO:0000259" key="2">
    <source>
        <dbReference type="Pfam" id="PF10077"/>
    </source>
</evidence>
<reference evidence="4" key="1">
    <citation type="submission" date="2016-10" db="EMBL/GenBank/DDBJ databases">
        <authorList>
            <person name="Varghese N."/>
            <person name="Submissions S."/>
        </authorList>
    </citation>
    <scope>NUCLEOTIDE SEQUENCE [LARGE SCALE GENOMIC DNA]</scope>
    <source>
        <strain evidence="4">CGMCC 1.10223</strain>
    </source>
</reference>
<proteinExistence type="predicted"/>
<dbReference type="Pfam" id="PF09951">
    <property type="entry name" value="Imm33"/>
    <property type="match status" value="1"/>
</dbReference>
<dbReference type="Pfam" id="PF10077">
    <property type="entry name" value="DUF2314"/>
    <property type="match status" value="1"/>
</dbReference>
<dbReference type="Proteomes" id="UP000183410">
    <property type="component" value="Unassembled WGS sequence"/>
</dbReference>
<evidence type="ECO:0008006" key="5">
    <source>
        <dbReference type="Google" id="ProtNLM"/>
    </source>
</evidence>
<dbReference type="InterPro" id="IPR018689">
    <property type="entry name" value="Imm33_dom"/>
</dbReference>
<accession>A0A1I2BW52</accession>
<gene>
    <name evidence="3" type="ORF">SAMN04487969_104120</name>
</gene>
<dbReference type="EMBL" id="FONN01000004">
    <property type="protein sequence ID" value="SFE60396.1"/>
    <property type="molecule type" value="Genomic_DNA"/>
</dbReference>
<feature type="domain" description="Immunity protein Imm33" evidence="1">
    <location>
        <begin position="118"/>
        <end position="202"/>
    </location>
</feature>
<dbReference type="PANTHER" id="PTHR38743">
    <property type="entry name" value="SIMILAR TO GLYOXYLASE I FAMILY PROTEIN"/>
    <property type="match status" value="1"/>
</dbReference>
<evidence type="ECO:0000259" key="1">
    <source>
        <dbReference type="Pfam" id="PF09951"/>
    </source>
</evidence>
<name>A0A1I2BW52_9BACL</name>
<evidence type="ECO:0000313" key="4">
    <source>
        <dbReference type="Proteomes" id="UP000183410"/>
    </source>
</evidence>
<sequence>MMEWTLEDVEQTSKLYPDSFFIPPAKERRAQEVGRRVRLHFTLASPGENEPRAERMWVEITDFNQATEQYTGVLTNQPVYLKSLKLGDSLVFEPQHIARTILREGDERWLADGEKMALVSRRCLEQGDAVCWMYREAGDNEHDSGWRLFAGDEEDSYINADNIFRVQVYEMVDRDASLLAPFKGAHGSSVERQGREAAWEEVVEE</sequence>
<dbReference type="AlphaFoldDB" id="A0A1I2BW52"/>
<organism evidence="3 4">
    <name type="scientific">Paenibacillus algorifonticola</name>
    <dbReference type="NCBI Taxonomy" id="684063"/>
    <lineage>
        <taxon>Bacteria</taxon>
        <taxon>Bacillati</taxon>
        <taxon>Bacillota</taxon>
        <taxon>Bacilli</taxon>
        <taxon>Bacillales</taxon>
        <taxon>Paenibacillaceae</taxon>
        <taxon>Paenibacillus</taxon>
    </lineage>
</organism>
<dbReference type="PANTHER" id="PTHR38743:SF2">
    <property type="entry name" value="DUF2185 DOMAIN-CONTAINING PROTEIN"/>
    <property type="match status" value="1"/>
</dbReference>
<evidence type="ECO:0000313" key="3">
    <source>
        <dbReference type="EMBL" id="SFE60396.1"/>
    </source>
</evidence>
<keyword evidence="4" id="KW-1185">Reference proteome</keyword>
<feature type="domain" description="DUF2314" evidence="2">
    <location>
        <begin position="35"/>
        <end position="98"/>
    </location>
</feature>
<dbReference type="RefSeq" id="WP_063838032.1">
    <property type="nucleotide sequence ID" value="NZ_FONN01000004.1"/>
</dbReference>